<feature type="domain" description="Homogentisate 1,2-dioxygenase C-terminal" evidence="13">
    <location>
        <begin position="277"/>
        <end position="425"/>
    </location>
</feature>
<dbReference type="Proteomes" id="UP000187209">
    <property type="component" value="Unassembled WGS sequence"/>
</dbReference>
<dbReference type="FunFam" id="2.60.120.10:FF:000034">
    <property type="entry name" value="Homogentisate 1,2-dioxygenase"/>
    <property type="match status" value="1"/>
</dbReference>
<evidence type="ECO:0000256" key="2">
    <source>
        <dbReference type="ARBA" id="ARBA00004704"/>
    </source>
</evidence>
<feature type="binding site" evidence="12">
    <location>
        <position position="331"/>
    </location>
    <ligand>
        <name>Fe cation</name>
        <dbReference type="ChEBI" id="CHEBI:24875"/>
    </ligand>
</feature>
<dbReference type="PANTHER" id="PTHR11056">
    <property type="entry name" value="HOMOGENTISATE 1,2-DIOXYGENASE"/>
    <property type="match status" value="1"/>
</dbReference>
<dbReference type="UniPathway" id="UPA00139">
    <property type="reaction ID" value="UER00339"/>
</dbReference>
<keyword evidence="10" id="KW-0585">Phenylalanine catabolism</keyword>
<dbReference type="InterPro" id="IPR046452">
    <property type="entry name" value="HgmA_N"/>
</dbReference>
<comment type="similarity">
    <text evidence="3">Belongs to the homogentisate dioxygenase family.</text>
</comment>
<dbReference type="EMBL" id="MPUH01000882">
    <property type="protein sequence ID" value="OMJ72672.1"/>
    <property type="molecule type" value="Genomic_DNA"/>
</dbReference>
<dbReference type="GO" id="GO:0005737">
    <property type="term" value="C:cytoplasm"/>
    <property type="evidence" value="ECO:0007669"/>
    <property type="project" value="TreeGrafter"/>
</dbReference>
<dbReference type="InterPro" id="IPR011051">
    <property type="entry name" value="RmlC_Cupin_sf"/>
</dbReference>
<evidence type="ECO:0000256" key="5">
    <source>
        <dbReference type="ARBA" id="ARBA00022723"/>
    </source>
</evidence>
<evidence type="ECO:0000259" key="13">
    <source>
        <dbReference type="Pfam" id="PF04209"/>
    </source>
</evidence>
<comment type="caution">
    <text evidence="15">The sequence shown here is derived from an EMBL/GenBank/DDBJ whole genome shotgun (WGS) entry which is preliminary data.</text>
</comment>
<keyword evidence="8" id="KW-0560">Oxidoreductase</keyword>
<feature type="binding site" evidence="12">
    <location>
        <position position="346"/>
    </location>
    <ligand>
        <name>homogentisate</name>
        <dbReference type="ChEBI" id="CHEBI:16169"/>
    </ligand>
</feature>
<feature type="active site" description="Proton acceptor" evidence="11">
    <location>
        <position position="288"/>
    </location>
</feature>
<name>A0A1R2B7D2_9CILI</name>
<dbReference type="CDD" id="cd07000">
    <property type="entry name" value="cupin_HGO_N"/>
    <property type="match status" value="1"/>
</dbReference>
<evidence type="ECO:0000256" key="4">
    <source>
        <dbReference type="ARBA" id="ARBA00013127"/>
    </source>
</evidence>
<dbReference type="GO" id="GO:0046872">
    <property type="term" value="F:metal ion binding"/>
    <property type="evidence" value="ECO:0007669"/>
    <property type="project" value="UniProtKB-KW"/>
</dbReference>
<feature type="binding site" evidence="12">
    <location>
        <position position="367"/>
    </location>
    <ligand>
        <name>homogentisate</name>
        <dbReference type="ChEBI" id="CHEBI:16169"/>
    </ligand>
</feature>
<evidence type="ECO:0000256" key="7">
    <source>
        <dbReference type="ARBA" id="ARBA00022964"/>
    </source>
</evidence>
<comment type="cofactor">
    <cofactor evidence="1 12">
        <name>Fe cation</name>
        <dbReference type="ChEBI" id="CHEBI:24875"/>
    </cofactor>
</comment>
<evidence type="ECO:0000256" key="8">
    <source>
        <dbReference type="ARBA" id="ARBA00023002"/>
    </source>
</evidence>
<reference evidence="15 16" key="1">
    <citation type="submission" date="2016-11" db="EMBL/GenBank/DDBJ databases">
        <title>The macronuclear genome of Stentor coeruleus: a giant cell with tiny introns.</title>
        <authorList>
            <person name="Slabodnick M."/>
            <person name="Ruby J.G."/>
            <person name="Reiff S.B."/>
            <person name="Swart E.C."/>
            <person name="Gosai S."/>
            <person name="Prabakaran S."/>
            <person name="Witkowska E."/>
            <person name="Larue G.E."/>
            <person name="Fisher S."/>
            <person name="Freeman R.M."/>
            <person name="Gunawardena J."/>
            <person name="Chu W."/>
            <person name="Stover N.A."/>
            <person name="Gregory B.D."/>
            <person name="Nowacki M."/>
            <person name="Derisi J."/>
            <person name="Roy S.W."/>
            <person name="Marshall W.F."/>
            <person name="Sood P."/>
        </authorList>
    </citation>
    <scope>NUCLEOTIDE SEQUENCE [LARGE SCALE GENOMIC DNA]</scope>
    <source>
        <strain evidence="15">WM001</strain>
    </source>
</reference>
<keyword evidence="6" id="KW-0828">Tyrosine catabolism</keyword>
<evidence type="ECO:0000256" key="3">
    <source>
        <dbReference type="ARBA" id="ARBA00007757"/>
    </source>
</evidence>
<dbReference type="InterPro" id="IPR046451">
    <property type="entry name" value="HgmA_C"/>
</dbReference>
<dbReference type="Pfam" id="PF04209">
    <property type="entry name" value="HgmA_C"/>
    <property type="match status" value="1"/>
</dbReference>
<keyword evidence="16" id="KW-1185">Reference proteome</keyword>
<organism evidence="15 16">
    <name type="scientific">Stentor coeruleus</name>
    <dbReference type="NCBI Taxonomy" id="5963"/>
    <lineage>
        <taxon>Eukaryota</taxon>
        <taxon>Sar</taxon>
        <taxon>Alveolata</taxon>
        <taxon>Ciliophora</taxon>
        <taxon>Postciliodesmatophora</taxon>
        <taxon>Heterotrichea</taxon>
        <taxon>Heterotrichida</taxon>
        <taxon>Stentoridae</taxon>
        <taxon>Stentor</taxon>
    </lineage>
</organism>
<evidence type="ECO:0000256" key="9">
    <source>
        <dbReference type="ARBA" id="ARBA00023004"/>
    </source>
</evidence>
<dbReference type="PANTHER" id="PTHR11056:SF0">
    <property type="entry name" value="HOMOGENTISATE 1,2-DIOXYGENASE"/>
    <property type="match status" value="1"/>
</dbReference>
<dbReference type="InterPro" id="IPR005708">
    <property type="entry name" value="Homogentis_dOase"/>
</dbReference>
<evidence type="ECO:0000256" key="1">
    <source>
        <dbReference type="ARBA" id="ARBA00001962"/>
    </source>
</evidence>
<accession>A0A1R2B7D2</accession>
<evidence type="ECO:0000313" key="16">
    <source>
        <dbReference type="Proteomes" id="UP000187209"/>
    </source>
</evidence>
<keyword evidence="9 12" id="KW-0408">Iron</keyword>
<dbReference type="InterPro" id="IPR014710">
    <property type="entry name" value="RmlC-like_jellyroll"/>
</dbReference>
<keyword evidence="5 12" id="KW-0479">Metal-binding</keyword>
<dbReference type="OrthoDB" id="1689029at2759"/>
<sequence>MSDIKYLLGFGNTVESEAVQGALPHGQNTPQRCPFDLYAEQLTGTAFTAPRHLNLRSWQYKLRPSVSGQTVYKKLEKGQFSNDFGTFTIDPTQLRWKEPAMVVEGQSVDFVQGISTMAGIGDPALKTGLAIYMYSCNKSMENKAFYSSDGDFLIVPQIGSLTLKTEMGRIHVDVQEIVVVPRGIKFSVYVEGPSRGYICEIFSGHLRLPELGPIGANGLANARDFLIPSAWFEDYEGNFAVVNKFSGELFEFTLNHSVFDTVAWQGTYYPFKYDLKNYNAMGTVTYDHPDPCIFTVLTCQSADPGTAVLDFVIFPPRWMVGEHTFRPPYYHRNTMTEFMGNIIGSYDAKSAGFTPGTASLHSCMTAHGPEASVFKKGSTIELNPVRYPNDHLQFMFETCFMLKLAPWALDRLDQSYLECWNGLDKLYVSGK</sequence>
<evidence type="ECO:0000256" key="6">
    <source>
        <dbReference type="ARBA" id="ARBA00022878"/>
    </source>
</evidence>
<keyword evidence="7" id="KW-0223">Dioxygenase</keyword>
<dbReference type="SUPFAM" id="SSF51182">
    <property type="entry name" value="RmlC-like cupins"/>
    <property type="match status" value="1"/>
</dbReference>
<dbReference type="GO" id="GO:0006559">
    <property type="term" value="P:L-phenylalanine catabolic process"/>
    <property type="evidence" value="ECO:0007669"/>
    <property type="project" value="UniProtKB-UniPathway"/>
</dbReference>
<feature type="binding site" evidence="12">
    <location>
        <position position="337"/>
    </location>
    <ligand>
        <name>Fe cation</name>
        <dbReference type="ChEBI" id="CHEBI:24875"/>
    </ligand>
</feature>
<dbReference type="EC" id="1.13.11.5" evidence="4"/>
<gene>
    <name evidence="15" type="ORF">SteCoe_28841</name>
</gene>
<evidence type="ECO:0000256" key="10">
    <source>
        <dbReference type="ARBA" id="ARBA00023232"/>
    </source>
</evidence>
<dbReference type="Pfam" id="PF20510">
    <property type="entry name" value="HgmA_N"/>
    <property type="match status" value="1"/>
</dbReference>
<dbReference type="NCBIfam" id="TIGR01015">
    <property type="entry name" value="hmgA"/>
    <property type="match status" value="1"/>
</dbReference>
<comment type="pathway">
    <text evidence="2">Amino-acid degradation; L-phenylalanine degradation; acetoacetate and fumarate from L-phenylalanine: step 4/6.</text>
</comment>
<evidence type="ECO:0000259" key="14">
    <source>
        <dbReference type="Pfam" id="PF20510"/>
    </source>
</evidence>
<proteinExistence type="inferred from homology"/>
<evidence type="ECO:0000256" key="11">
    <source>
        <dbReference type="PIRSR" id="PIRSR605708-1"/>
    </source>
</evidence>
<dbReference type="Gene3D" id="2.60.120.10">
    <property type="entry name" value="Jelly Rolls"/>
    <property type="match status" value="1"/>
</dbReference>
<evidence type="ECO:0000313" key="15">
    <source>
        <dbReference type="EMBL" id="OMJ72672.1"/>
    </source>
</evidence>
<protein>
    <recommendedName>
        <fullName evidence="4">homogentisate 1,2-dioxygenase</fullName>
        <ecNumber evidence="4">1.13.11.5</ecNumber>
    </recommendedName>
</protein>
<feature type="domain" description="Homogentisate 1,2-dioxygenase N-terminal" evidence="14">
    <location>
        <begin position="5"/>
        <end position="275"/>
    </location>
</feature>
<dbReference type="GO" id="GO:0006572">
    <property type="term" value="P:L-tyrosine catabolic process"/>
    <property type="evidence" value="ECO:0007669"/>
    <property type="project" value="UniProtKB-KW"/>
</dbReference>
<dbReference type="AlphaFoldDB" id="A0A1R2B7D2"/>
<dbReference type="GO" id="GO:0004411">
    <property type="term" value="F:homogentisate 1,2-dioxygenase activity"/>
    <property type="evidence" value="ECO:0007669"/>
    <property type="project" value="UniProtKB-EC"/>
</dbReference>
<evidence type="ECO:0000256" key="12">
    <source>
        <dbReference type="PIRSR" id="PIRSR605708-2"/>
    </source>
</evidence>